<proteinExistence type="predicted"/>
<sequence length="198" mass="22964">MDQKQPWFINLFLNFKGRLLIIVFITIFVTLITVIHSFVLRLNPYLIIELVITVSFFGMYFSIPQLIATQKSEKFRKRLYLKSGKKILSLLSSISFYFILCILIVFLFGMVLATIFTSSDNGEIWAYSLFGSGLYVFIFWLASFLVGVISLLLNSNKSEIVIVQERTPVKVYFSSIIFIFLSVLVLFFVFIFTVENYL</sequence>
<name>A0A0G0ATR0_9BACT</name>
<keyword evidence="1" id="KW-0812">Transmembrane</keyword>
<accession>A0A0G0ATR0</accession>
<feature type="transmembrane region" description="Helical" evidence="1">
    <location>
        <begin position="124"/>
        <end position="152"/>
    </location>
</feature>
<keyword evidence="1" id="KW-0472">Membrane</keyword>
<comment type="caution">
    <text evidence="2">The sequence shown here is derived from an EMBL/GenBank/DDBJ whole genome shotgun (WGS) entry which is preliminary data.</text>
</comment>
<dbReference type="AlphaFoldDB" id="A0A0G0ATR0"/>
<gene>
    <name evidence="2" type="ORF">UR19_C0005G0042</name>
</gene>
<feature type="transmembrane region" description="Helical" evidence="1">
    <location>
        <begin position="20"/>
        <end position="39"/>
    </location>
</feature>
<dbReference type="Proteomes" id="UP000034934">
    <property type="component" value="Unassembled WGS sequence"/>
</dbReference>
<feature type="transmembrane region" description="Helical" evidence="1">
    <location>
        <begin position="45"/>
        <end position="67"/>
    </location>
</feature>
<keyword evidence="1" id="KW-1133">Transmembrane helix</keyword>
<dbReference type="EMBL" id="LBOG01000005">
    <property type="protein sequence ID" value="KKP30040.1"/>
    <property type="molecule type" value="Genomic_DNA"/>
</dbReference>
<organism evidence="2 3">
    <name type="scientific">Candidatus Nomurabacteria bacterium GW2011_GWF1_31_48</name>
    <dbReference type="NCBI Taxonomy" id="1618767"/>
    <lineage>
        <taxon>Bacteria</taxon>
        <taxon>Candidatus Nomuraibacteriota</taxon>
    </lineage>
</organism>
<evidence type="ECO:0000313" key="2">
    <source>
        <dbReference type="EMBL" id="KKP30040.1"/>
    </source>
</evidence>
<reference evidence="2 3" key="1">
    <citation type="journal article" date="2015" name="Nature">
        <title>rRNA introns, odd ribosomes, and small enigmatic genomes across a large radiation of phyla.</title>
        <authorList>
            <person name="Brown C.T."/>
            <person name="Hug L.A."/>
            <person name="Thomas B.C."/>
            <person name="Sharon I."/>
            <person name="Castelle C.J."/>
            <person name="Singh A."/>
            <person name="Wilkins M.J."/>
            <person name="Williams K.H."/>
            <person name="Banfield J.F."/>
        </authorList>
    </citation>
    <scope>NUCLEOTIDE SEQUENCE [LARGE SCALE GENOMIC DNA]</scope>
</reference>
<evidence type="ECO:0000256" key="1">
    <source>
        <dbReference type="SAM" id="Phobius"/>
    </source>
</evidence>
<feature type="transmembrane region" description="Helical" evidence="1">
    <location>
        <begin position="87"/>
        <end position="112"/>
    </location>
</feature>
<evidence type="ECO:0000313" key="3">
    <source>
        <dbReference type="Proteomes" id="UP000034934"/>
    </source>
</evidence>
<feature type="transmembrane region" description="Helical" evidence="1">
    <location>
        <begin position="172"/>
        <end position="194"/>
    </location>
</feature>
<protein>
    <submittedName>
        <fullName evidence="2">Uncharacterized protein</fullName>
    </submittedName>
</protein>